<gene>
    <name evidence="5" type="ORF">WQQ_41720</name>
</gene>
<keyword evidence="2" id="KW-0547">Nucleotide-binding</keyword>
<evidence type="ECO:0000313" key="5">
    <source>
        <dbReference type="EMBL" id="EIT67737.1"/>
    </source>
</evidence>
<protein>
    <recommendedName>
        <fullName evidence="4">AAA+ ATPase domain-containing protein</fullName>
    </recommendedName>
</protein>
<dbReference type="Proteomes" id="UP000003704">
    <property type="component" value="Unassembled WGS sequence"/>
</dbReference>
<evidence type="ECO:0000259" key="4">
    <source>
        <dbReference type="SMART" id="SM00382"/>
    </source>
</evidence>
<dbReference type="InterPro" id="IPR002611">
    <property type="entry name" value="IstB_ATP-bd"/>
</dbReference>
<dbReference type="PIRSF" id="PIRSF003073">
    <property type="entry name" value="DNAC_TnpB_IstB"/>
    <property type="match status" value="1"/>
</dbReference>
<dbReference type="SMART" id="SM00382">
    <property type="entry name" value="AAA"/>
    <property type="match status" value="1"/>
</dbReference>
<dbReference type="GO" id="GO:0005524">
    <property type="term" value="F:ATP binding"/>
    <property type="evidence" value="ECO:0007669"/>
    <property type="project" value="UniProtKB-KW"/>
</dbReference>
<dbReference type="PANTHER" id="PTHR30050:SF4">
    <property type="entry name" value="ATP-BINDING PROTEIN RV3427C IN INSERTION SEQUENCE-RELATED"/>
    <property type="match status" value="1"/>
</dbReference>
<dbReference type="PANTHER" id="PTHR30050">
    <property type="entry name" value="CHROMOSOMAL REPLICATION INITIATOR PROTEIN DNAA"/>
    <property type="match status" value="1"/>
</dbReference>
<dbReference type="STRING" id="1172194.WQQ_41720"/>
<dbReference type="InterPro" id="IPR028350">
    <property type="entry name" value="DNAC/IstB-like"/>
</dbReference>
<dbReference type="GO" id="GO:0006260">
    <property type="term" value="P:DNA replication"/>
    <property type="evidence" value="ECO:0007669"/>
    <property type="project" value="TreeGrafter"/>
</dbReference>
<organism evidence="5 6">
    <name type="scientific">Hydrocarboniphaga effusa AP103</name>
    <dbReference type="NCBI Taxonomy" id="1172194"/>
    <lineage>
        <taxon>Bacteria</taxon>
        <taxon>Pseudomonadati</taxon>
        <taxon>Pseudomonadota</taxon>
        <taxon>Gammaproteobacteria</taxon>
        <taxon>Nevskiales</taxon>
        <taxon>Nevskiaceae</taxon>
        <taxon>Hydrocarboniphaga</taxon>
    </lineage>
</organism>
<comment type="similarity">
    <text evidence="1">Belongs to the IS21/IS1162 putative ATP-binding protein family.</text>
</comment>
<dbReference type="RefSeq" id="WP_007187107.1">
    <property type="nucleotide sequence ID" value="NZ_AKGD01000004.1"/>
</dbReference>
<reference evidence="5 6" key="1">
    <citation type="journal article" date="2012" name="J. Bacteriol.">
        <title>Genome Sequence of n-Alkane-Degrading Hydrocarboniphaga effusa Strain AP103T (ATCC BAA-332T).</title>
        <authorList>
            <person name="Chang H.K."/>
            <person name="Zylstra G.J."/>
            <person name="Chae J.C."/>
        </authorList>
    </citation>
    <scope>NUCLEOTIDE SEQUENCE [LARGE SCALE GENOMIC DNA]</scope>
    <source>
        <strain evidence="5 6">AP103</strain>
    </source>
</reference>
<evidence type="ECO:0000256" key="1">
    <source>
        <dbReference type="ARBA" id="ARBA00008059"/>
    </source>
</evidence>
<dbReference type="SUPFAM" id="SSF52540">
    <property type="entry name" value="P-loop containing nucleoside triphosphate hydrolases"/>
    <property type="match status" value="1"/>
</dbReference>
<dbReference type="Pfam" id="PF01695">
    <property type="entry name" value="IstB_IS21"/>
    <property type="match status" value="1"/>
</dbReference>
<evidence type="ECO:0000256" key="3">
    <source>
        <dbReference type="ARBA" id="ARBA00022840"/>
    </source>
</evidence>
<keyword evidence="3" id="KW-0067">ATP-binding</keyword>
<comment type="caution">
    <text evidence="5">The sequence shown here is derived from an EMBL/GenBank/DDBJ whole genome shotgun (WGS) entry which is preliminary data.</text>
</comment>
<sequence length="247" mass="27411">MITQQTISNLRELKLRTMAQTYEQQLAQPSFSTLSFDERLGLMVDAELSSKTNRKLQRLLKAASLPERVLIEDLAFGVARGLDNSVIHTLASGEWVRRKQHVLVSGATGTGKTWVISALGSQMCRLGYPTLYLSAGDLYDLLTRAAADGSWAQVKRRLIGIQVLIIDDFGMAPIPSEHAHVLLDIIDKRRRIGPVVIASQFPKGKWHGFFPDPTMADAVMDRIVHMATEINLKGDSMRKMKGNEAIA</sequence>
<proteinExistence type="inferred from homology"/>
<keyword evidence="6" id="KW-1185">Reference proteome</keyword>
<dbReference type="InterPro" id="IPR003593">
    <property type="entry name" value="AAA+_ATPase"/>
</dbReference>
<name>I7Z7Y0_9GAMM</name>
<feature type="domain" description="AAA+ ATPase" evidence="4">
    <location>
        <begin position="98"/>
        <end position="231"/>
    </location>
</feature>
<accession>I7Z7Y0</accession>
<dbReference type="AlphaFoldDB" id="I7Z7Y0"/>
<dbReference type="NCBIfam" id="NF038214">
    <property type="entry name" value="IS21_help_AAA"/>
    <property type="match status" value="1"/>
</dbReference>
<dbReference type="InterPro" id="IPR047661">
    <property type="entry name" value="IstB"/>
</dbReference>
<dbReference type="Gene3D" id="3.40.50.300">
    <property type="entry name" value="P-loop containing nucleotide triphosphate hydrolases"/>
    <property type="match status" value="1"/>
</dbReference>
<dbReference type="InterPro" id="IPR027417">
    <property type="entry name" value="P-loop_NTPase"/>
</dbReference>
<dbReference type="CDD" id="cd00009">
    <property type="entry name" value="AAA"/>
    <property type="match status" value="1"/>
</dbReference>
<evidence type="ECO:0000256" key="2">
    <source>
        <dbReference type="ARBA" id="ARBA00022741"/>
    </source>
</evidence>
<evidence type="ECO:0000313" key="6">
    <source>
        <dbReference type="Proteomes" id="UP000003704"/>
    </source>
</evidence>
<dbReference type="EMBL" id="AKGD01000004">
    <property type="protein sequence ID" value="EIT67737.1"/>
    <property type="molecule type" value="Genomic_DNA"/>
</dbReference>